<dbReference type="EMBL" id="BARW01031626">
    <property type="protein sequence ID" value="GAJ04527.1"/>
    <property type="molecule type" value="Genomic_DNA"/>
</dbReference>
<name>X1ULS7_9ZZZZ</name>
<dbReference type="SUPFAM" id="SSF48452">
    <property type="entry name" value="TPR-like"/>
    <property type="match status" value="1"/>
</dbReference>
<evidence type="ECO:0000313" key="1">
    <source>
        <dbReference type="EMBL" id="GAJ04527.1"/>
    </source>
</evidence>
<feature type="non-terminal residue" evidence="1">
    <location>
        <position position="151"/>
    </location>
</feature>
<dbReference type="Gene3D" id="1.25.40.10">
    <property type="entry name" value="Tetratricopeptide repeat domain"/>
    <property type="match status" value="1"/>
</dbReference>
<comment type="caution">
    <text evidence="1">The sequence shown here is derived from an EMBL/GenBank/DDBJ whole genome shotgun (WGS) entry which is preliminary data.</text>
</comment>
<dbReference type="InterPro" id="IPR011990">
    <property type="entry name" value="TPR-like_helical_dom_sf"/>
</dbReference>
<organism evidence="1">
    <name type="scientific">marine sediment metagenome</name>
    <dbReference type="NCBI Taxonomy" id="412755"/>
    <lineage>
        <taxon>unclassified sequences</taxon>
        <taxon>metagenomes</taxon>
        <taxon>ecological metagenomes</taxon>
    </lineage>
</organism>
<dbReference type="InterPro" id="IPR019734">
    <property type="entry name" value="TPR_rpt"/>
</dbReference>
<proteinExistence type="predicted"/>
<gene>
    <name evidence="1" type="ORF">S12H4_50254</name>
</gene>
<accession>X1ULS7</accession>
<dbReference type="PROSITE" id="PS50005">
    <property type="entry name" value="TPR"/>
    <property type="match status" value="1"/>
</dbReference>
<dbReference type="Pfam" id="PF13181">
    <property type="entry name" value="TPR_8"/>
    <property type="match status" value="1"/>
</dbReference>
<dbReference type="AlphaFoldDB" id="X1ULS7"/>
<protein>
    <submittedName>
        <fullName evidence="1">Uncharacterized protein</fullName>
    </submittedName>
</protein>
<reference evidence="1" key="1">
    <citation type="journal article" date="2014" name="Front. Microbiol.">
        <title>High frequency of phylogenetically diverse reductive dehalogenase-homologous genes in deep subseafloor sedimentary metagenomes.</title>
        <authorList>
            <person name="Kawai M."/>
            <person name="Futagami T."/>
            <person name="Toyoda A."/>
            <person name="Takaki Y."/>
            <person name="Nishi S."/>
            <person name="Hori S."/>
            <person name="Arai W."/>
            <person name="Tsubouchi T."/>
            <person name="Morono Y."/>
            <person name="Uchiyama I."/>
            <person name="Ito T."/>
            <person name="Fujiyama A."/>
            <person name="Inagaki F."/>
            <person name="Takami H."/>
        </authorList>
    </citation>
    <scope>NUCLEOTIDE SEQUENCE</scope>
    <source>
        <strain evidence="1">Expedition CK06-06</strain>
    </source>
</reference>
<sequence length="151" mass="16874">MSQSHNGKVEQSCDYAQTPLEAAPFGSLTGQTGTKESRLRTLVLKGGNLHLPTSSGELPQSLIKANQALATGRVREATRLLNDKVEQAIREIIEQDPSRTDIMLVLGMVFKQTKQINKAKEWFEKILKQEPHALVYNELGYICQRMGHLSE</sequence>